<evidence type="ECO:0000256" key="1">
    <source>
        <dbReference type="SAM" id="MobiDB-lite"/>
    </source>
</evidence>
<name>A0A0D0CKD9_9AGAR</name>
<keyword evidence="3" id="KW-1185">Reference proteome</keyword>
<gene>
    <name evidence="2" type="ORF">GYMLUDRAFT_60423</name>
</gene>
<evidence type="ECO:0000313" key="3">
    <source>
        <dbReference type="Proteomes" id="UP000053593"/>
    </source>
</evidence>
<feature type="region of interest" description="Disordered" evidence="1">
    <location>
        <begin position="1"/>
        <end position="27"/>
    </location>
</feature>
<organism evidence="2 3">
    <name type="scientific">Collybiopsis luxurians FD-317 M1</name>
    <dbReference type="NCBI Taxonomy" id="944289"/>
    <lineage>
        <taxon>Eukaryota</taxon>
        <taxon>Fungi</taxon>
        <taxon>Dikarya</taxon>
        <taxon>Basidiomycota</taxon>
        <taxon>Agaricomycotina</taxon>
        <taxon>Agaricomycetes</taxon>
        <taxon>Agaricomycetidae</taxon>
        <taxon>Agaricales</taxon>
        <taxon>Marasmiineae</taxon>
        <taxon>Omphalotaceae</taxon>
        <taxon>Collybiopsis</taxon>
        <taxon>Collybiopsis luxurians</taxon>
    </lineage>
</organism>
<dbReference type="OrthoDB" id="3033067at2759"/>
<dbReference type="EMBL" id="KN834782">
    <property type="protein sequence ID" value="KIK58902.1"/>
    <property type="molecule type" value="Genomic_DNA"/>
</dbReference>
<sequence>MPDDEDPNKEHLMGVDNDTPNEETPLPEVGMEAYEERIKSDMATGEQKKVIGKKASPISKQMSHSSKGKLTQGVTMKACLLKGIRISKPQKQPAHWVWAQEKKVKEFQEMSVEECRQVEKKWEDANISGLGTKRKTKKDSATASLRKLNTNAADYQSAVMWCFDNLPVEDQRK</sequence>
<evidence type="ECO:0000313" key="2">
    <source>
        <dbReference type="EMBL" id="KIK58902.1"/>
    </source>
</evidence>
<proteinExistence type="predicted"/>
<reference evidence="2 3" key="1">
    <citation type="submission" date="2014-04" db="EMBL/GenBank/DDBJ databases">
        <title>Evolutionary Origins and Diversification of the Mycorrhizal Mutualists.</title>
        <authorList>
            <consortium name="DOE Joint Genome Institute"/>
            <consortium name="Mycorrhizal Genomics Consortium"/>
            <person name="Kohler A."/>
            <person name="Kuo A."/>
            <person name="Nagy L.G."/>
            <person name="Floudas D."/>
            <person name="Copeland A."/>
            <person name="Barry K.W."/>
            <person name="Cichocki N."/>
            <person name="Veneault-Fourrey C."/>
            <person name="LaButti K."/>
            <person name="Lindquist E.A."/>
            <person name="Lipzen A."/>
            <person name="Lundell T."/>
            <person name="Morin E."/>
            <person name="Murat C."/>
            <person name="Riley R."/>
            <person name="Ohm R."/>
            <person name="Sun H."/>
            <person name="Tunlid A."/>
            <person name="Henrissat B."/>
            <person name="Grigoriev I.V."/>
            <person name="Hibbett D.S."/>
            <person name="Martin F."/>
        </authorList>
    </citation>
    <scope>NUCLEOTIDE SEQUENCE [LARGE SCALE GENOMIC DNA]</scope>
    <source>
        <strain evidence="2 3">FD-317 M1</strain>
    </source>
</reference>
<feature type="region of interest" description="Disordered" evidence="1">
    <location>
        <begin position="40"/>
        <end position="70"/>
    </location>
</feature>
<feature type="compositionally biased region" description="Polar residues" evidence="1">
    <location>
        <begin position="58"/>
        <end position="70"/>
    </location>
</feature>
<dbReference type="HOGENOM" id="CLU_1547765_0_0_1"/>
<dbReference type="Proteomes" id="UP000053593">
    <property type="component" value="Unassembled WGS sequence"/>
</dbReference>
<dbReference type="AlphaFoldDB" id="A0A0D0CKD9"/>
<protein>
    <submittedName>
        <fullName evidence="2">Uncharacterized protein</fullName>
    </submittedName>
</protein>
<accession>A0A0D0CKD9</accession>